<sequence>MAYLAKHYMALHFGLMLSSMDLQIILPITIYNLRWSKKRIKSDEGIVLSTAPEDAPTHWQQTLLYLYDPIELQQDQKIEGSVTLSQSKENAVLKYSSGILGQHDSIEHLYYDKDIHVENLVGVVIRFMSSART</sequence>
<dbReference type="SUPFAM" id="SSF53335">
    <property type="entry name" value="S-adenosyl-L-methionine-dependent methyltransferases"/>
    <property type="match status" value="1"/>
</dbReference>
<evidence type="ECO:0000256" key="2">
    <source>
        <dbReference type="SAM" id="Phobius"/>
    </source>
</evidence>
<dbReference type="AlphaFoldDB" id="A0A9E7HD98"/>
<dbReference type="Pfam" id="PF22528">
    <property type="entry name" value="PRMT_C"/>
    <property type="match status" value="1"/>
</dbReference>
<dbReference type="OrthoDB" id="7848332at2759"/>
<evidence type="ECO:0000313" key="5">
    <source>
        <dbReference type="Proteomes" id="UP001055439"/>
    </source>
</evidence>
<keyword evidence="2" id="KW-1133">Transmembrane helix</keyword>
<feature type="transmembrane region" description="Helical" evidence="2">
    <location>
        <begin position="12"/>
        <end position="33"/>
    </location>
</feature>
<keyword evidence="1" id="KW-0949">S-adenosyl-L-methionine</keyword>
<dbReference type="Gene3D" id="2.70.160.11">
    <property type="entry name" value="Hnrnp arginine n-methyltransferase1"/>
    <property type="match status" value="1"/>
</dbReference>
<dbReference type="InterPro" id="IPR055135">
    <property type="entry name" value="PRMT_dom"/>
</dbReference>
<proteinExistence type="predicted"/>
<accession>A0A9E7HD98</accession>
<keyword evidence="2" id="KW-0812">Transmembrane</keyword>
<reference evidence="4" key="1">
    <citation type="submission" date="2022-05" db="EMBL/GenBank/DDBJ databases">
        <title>The Musa troglodytarum L. genome provides insights into the mechanism of non-climacteric behaviour and enrichment of carotenoids.</title>
        <authorList>
            <person name="Wang J."/>
        </authorList>
    </citation>
    <scope>NUCLEOTIDE SEQUENCE</scope>
    <source>
        <tissue evidence="4">Leaf</tissue>
    </source>
</reference>
<dbReference type="InterPro" id="IPR029063">
    <property type="entry name" value="SAM-dependent_MTases_sf"/>
</dbReference>
<feature type="domain" description="Protein arginine N-methyltransferase" evidence="3">
    <location>
        <begin position="41"/>
        <end position="90"/>
    </location>
</feature>
<dbReference type="Proteomes" id="UP001055439">
    <property type="component" value="Chromosome 8"/>
</dbReference>
<evidence type="ECO:0000256" key="1">
    <source>
        <dbReference type="ARBA" id="ARBA00022691"/>
    </source>
</evidence>
<keyword evidence="2" id="KW-0472">Membrane</keyword>
<gene>
    <name evidence="4" type="ORF">MUK42_34457</name>
</gene>
<evidence type="ECO:0000259" key="3">
    <source>
        <dbReference type="Pfam" id="PF22528"/>
    </source>
</evidence>
<dbReference type="EMBL" id="CP097510">
    <property type="protein sequence ID" value="URE32306.1"/>
    <property type="molecule type" value="Genomic_DNA"/>
</dbReference>
<name>A0A9E7HD98_9LILI</name>
<protein>
    <submittedName>
        <fullName evidence="4">Protein arginine n-methyltransferase</fullName>
    </submittedName>
</protein>
<organism evidence="4 5">
    <name type="scientific">Musa troglodytarum</name>
    <name type="common">fe'i banana</name>
    <dbReference type="NCBI Taxonomy" id="320322"/>
    <lineage>
        <taxon>Eukaryota</taxon>
        <taxon>Viridiplantae</taxon>
        <taxon>Streptophyta</taxon>
        <taxon>Embryophyta</taxon>
        <taxon>Tracheophyta</taxon>
        <taxon>Spermatophyta</taxon>
        <taxon>Magnoliopsida</taxon>
        <taxon>Liliopsida</taxon>
        <taxon>Zingiberales</taxon>
        <taxon>Musaceae</taxon>
        <taxon>Musa</taxon>
    </lineage>
</organism>
<keyword evidence="5" id="KW-1185">Reference proteome</keyword>
<evidence type="ECO:0000313" key="4">
    <source>
        <dbReference type="EMBL" id="URE32306.1"/>
    </source>
</evidence>